<keyword evidence="2" id="KW-1185">Reference proteome</keyword>
<evidence type="ECO:0000313" key="1">
    <source>
        <dbReference type="EMBL" id="KAI3704268.1"/>
    </source>
</evidence>
<dbReference type="EMBL" id="CM042042">
    <property type="protein sequence ID" value="KAI3704268.1"/>
    <property type="molecule type" value="Genomic_DNA"/>
</dbReference>
<dbReference type="Proteomes" id="UP001056120">
    <property type="component" value="Linkage Group LG25"/>
</dbReference>
<reference evidence="2" key="1">
    <citation type="journal article" date="2022" name="Mol. Ecol. Resour.">
        <title>The genomes of chicory, endive, great burdock and yacon provide insights into Asteraceae palaeo-polyploidization history and plant inulin production.</title>
        <authorList>
            <person name="Fan W."/>
            <person name="Wang S."/>
            <person name="Wang H."/>
            <person name="Wang A."/>
            <person name="Jiang F."/>
            <person name="Liu H."/>
            <person name="Zhao H."/>
            <person name="Xu D."/>
            <person name="Zhang Y."/>
        </authorList>
    </citation>
    <scope>NUCLEOTIDE SEQUENCE [LARGE SCALE GENOMIC DNA]</scope>
    <source>
        <strain evidence="2">cv. Yunnan</strain>
    </source>
</reference>
<gene>
    <name evidence="1" type="ORF">L1987_74484</name>
</gene>
<evidence type="ECO:0000313" key="2">
    <source>
        <dbReference type="Proteomes" id="UP001056120"/>
    </source>
</evidence>
<organism evidence="1 2">
    <name type="scientific">Smallanthus sonchifolius</name>
    <dbReference type="NCBI Taxonomy" id="185202"/>
    <lineage>
        <taxon>Eukaryota</taxon>
        <taxon>Viridiplantae</taxon>
        <taxon>Streptophyta</taxon>
        <taxon>Embryophyta</taxon>
        <taxon>Tracheophyta</taxon>
        <taxon>Spermatophyta</taxon>
        <taxon>Magnoliopsida</taxon>
        <taxon>eudicotyledons</taxon>
        <taxon>Gunneridae</taxon>
        <taxon>Pentapetalae</taxon>
        <taxon>asterids</taxon>
        <taxon>campanulids</taxon>
        <taxon>Asterales</taxon>
        <taxon>Asteraceae</taxon>
        <taxon>Asteroideae</taxon>
        <taxon>Heliantheae alliance</taxon>
        <taxon>Millerieae</taxon>
        <taxon>Smallanthus</taxon>
    </lineage>
</organism>
<proteinExistence type="predicted"/>
<protein>
    <submittedName>
        <fullName evidence="1">Uncharacterized protein</fullName>
    </submittedName>
</protein>
<sequence>MNPQNSQDCFTYSSLYDLINPYPQPLTISTDTWCSSGQILPDGTLLHTGGENNGFKKIRMFTPCETTSFCDWEELDDVELLQGRWYSTNQILPNGSVIIIGGKDAVSVELFPPTTGGSVVNFPFLADAGDDQMDNLYPYVHLLPNGHLFVFANDKSVLYDYTNNLVLKQYPQLQGGPRNYPSAGSSAMLALTGDYSSAIVVVCGGAQYGAYNAMNITAPAKSSCGRIEATAKNPVWEMEDMPFRRIMGDMAMLPTGDVLIINGAQAGAEGGEAGCVMCQLHGWMGCTKCGEMGAVALTLTMYLIIYDMAYLNNFYNTFD</sequence>
<comment type="caution">
    <text evidence="1">The sequence shown here is derived from an EMBL/GenBank/DDBJ whole genome shotgun (WGS) entry which is preliminary data.</text>
</comment>
<accession>A0ACB9A4E3</accession>
<reference evidence="1 2" key="2">
    <citation type="journal article" date="2022" name="Mol. Ecol. Resour.">
        <title>The genomes of chicory, endive, great burdock and yacon provide insights into Asteraceae paleo-polyploidization history and plant inulin production.</title>
        <authorList>
            <person name="Fan W."/>
            <person name="Wang S."/>
            <person name="Wang H."/>
            <person name="Wang A."/>
            <person name="Jiang F."/>
            <person name="Liu H."/>
            <person name="Zhao H."/>
            <person name="Xu D."/>
            <person name="Zhang Y."/>
        </authorList>
    </citation>
    <scope>NUCLEOTIDE SEQUENCE [LARGE SCALE GENOMIC DNA]</scope>
    <source>
        <strain evidence="2">cv. Yunnan</strain>
        <tissue evidence="1">Leaves</tissue>
    </source>
</reference>
<name>A0ACB9A4E3_9ASTR</name>